<keyword evidence="2" id="KW-1185">Reference proteome</keyword>
<gene>
    <name evidence="1" type="ORF">H0I39_00080</name>
</gene>
<dbReference type="RefSeq" id="WP_180549149.1">
    <property type="nucleotide sequence ID" value="NZ_JACCKX010000001.1"/>
</dbReference>
<organism evidence="1 2">
    <name type="scientific">Ottowia beijingensis</name>
    <dbReference type="NCBI Taxonomy" id="1207057"/>
    <lineage>
        <taxon>Bacteria</taxon>
        <taxon>Pseudomonadati</taxon>
        <taxon>Pseudomonadota</taxon>
        <taxon>Betaproteobacteria</taxon>
        <taxon>Burkholderiales</taxon>
        <taxon>Comamonadaceae</taxon>
        <taxon>Ottowia</taxon>
    </lineage>
</organism>
<evidence type="ECO:0000313" key="1">
    <source>
        <dbReference type="EMBL" id="NZA00578.1"/>
    </source>
</evidence>
<name>A0A853IVQ7_9BURK</name>
<accession>A0A853IVQ7</accession>
<sequence>MGAMSRTKGKVGEREIAALLAELTGCDVRRRVRQHDGDSDLEGLPGWCVEVKRHARAAP</sequence>
<comment type="caution">
    <text evidence="1">The sequence shown here is derived from an EMBL/GenBank/DDBJ whole genome shotgun (WGS) entry which is preliminary data.</text>
</comment>
<evidence type="ECO:0000313" key="2">
    <source>
        <dbReference type="Proteomes" id="UP000589716"/>
    </source>
</evidence>
<dbReference type="Proteomes" id="UP000589716">
    <property type="component" value="Unassembled WGS sequence"/>
</dbReference>
<dbReference type="AlphaFoldDB" id="A0A853IVQ7"/>
<dbReference type="EMBL" id="JACCKX010000001">
    <property type="protein sequence ID" value="NZA00578.1"/>
    <property type="molecule type" value="Genomic_DNA"/>
</dbReference>
<protein>
    <submittedName>
        <fullName evidence="1">Uncharacterized protein</fullName>
    </submittedName>
</protein>
<reference evidence="1 2" key="1">
    <citation type="submission" date="2020-07" db="EMBL/GenBank/DDBJ databases">
        <authorList>
            <person name="Maaloum M."/>
        </authorList>
    </citation>
    <scope>NUCLEOTIDE SEQUENCE [LARGE SCALE GENOMIC DNA]</scope>
    <source>
        <strain evidence="1 2">GCS-AN-3</strain>
    </source>
</reference>
<proteinExistence type="predicted"/>